<keyword evidence="7" id="KW-0175">Coiled coil</keyword>
<comment type="caution">
    <text evidence="9">The sequence shown here is derived from an EMBL/GenBank/DDBJ whole genome shotgun (WGS) entry which is preliminary data.</text>
</comment>
<keyword evidence="5 6" id="KW-0968">Cytoplasmic vesicle</keyword>
<dbReference type="GO" id="GO:0006886">
    <property type="term" value="P:intracellular protein transport"/>
    <property type="evidence" value="ECO:0007669"/>
    <property type="project" value="InterPro"/>
</dbReference>
<evidence type="ECO:0000256" key="4">
    <source>
        <dbReference type="ARBA" id="ARBA00023176"/>
    </source>
</evidence>
<dbReference type="PANTHER" id="PTHR10639:SF7">
    <property type="entry name" value="CLATHRIN LIGHT CHAIN"/>
    <property type="match status" value="1"/>
</dbReference>
<dbReference type="EMBL" id="MU007036">
    <property type="protein sequence ID" value="KAF2430754.1"/>
    <property type="molecule type" value="Genomic_DNA"/>
</dbReference>
<evidence type="ECO:0000256" key="7">
    <source>
        <dbReference type="SAM" id="Coils"/>
    </source>
</evidence>
<keyword evidence="10" id="KW-1185">Reference proteome</keyword>
<reference evidence="9" key="1">
    <citation type="journal article" date="2020" name="Stud. Mycol.">
        <title>101 Dothideomycetes genomes: a test case for predicting lifestyles and emergence of pathogens.</title>
        <authorList>
            <person name="Haridas S."/>
            <person name="Albert R."/>
            <person name="Binder M."/>
            <person name="Bloem J."/>
            <person name="Labutti K."/>
            <person name="Salamov A."/>
            <person name="Andreopoulos B."/>
            <person name="Baker S."/>
            <person name="Barry K."/>
            <person name="Bills G."/>
            <person name="Bluhm B."/>
            <person name="Cannon C."/>
            <person name="Castanera R."/>
            <person name="Culley D."/>
            <person name="Daum C."/>
            <person name="Ezra D."/>
            <person name="Gonzalez J."/>
            <person name="Henrissat B."/>
            <person name="Kuo A."/>
            <person name="Liang C."/>
            <person name="Lipzen A."/>
            <person name="Lutzoni F."/>
            <person name="Magnuson J."/>
            <person name="Mondo S."/>
            <person name="Nolan M."/>
            <person name="Ohm R."/>
            <person name="Pangilinan J."/>
            <person name="Park H.-J."/>
            <person name="Ramirez L."/>
            <person name="Alfaro M."/>
            <person name="Sun H."/>
            <person name="Tritt A."/>
            <person name="Yoshinaga Y."/>
            <person name="Zwiers L.-H."/>
            <person name="Turgeon B."/>
            <person name="Goodwin S."/>
            <person name="Spatafora J."/>
            <person name="Crous P."/>
            <person name="Grigoriev I."/>
        </authorList>
    </citation>
    <scope>NUCLEOTIDE SEQUENCE</scope>
    <source>
        <strain evidence="9">CBS 130266</strain>
    </source>
</reference>
<feature type="compositionally biased region" description="Basic and acidic residues" evidence="8">
    <location>
        <begin position="232"/>
        <end position="248"/>
    </location>
</feature>
<dbReference type="GO" id="GO:0072583">
    <property type="term" value="P:clathrin-dependent endocytosis"/>
    <property type="evidence" value="ECO:0007669"/>
    <property type="project" value="TreeGrafter"/>
</dbReference>
<keyword evidence="3 6" id="KW-0472">Membrane</keyword>
<sequence length="255" mass="27082">MANRFPSLEEFDAGQISASADDISGNGGSFLVRERAALGDDADLFSTPADNMASVEDAGEDDLLGGGRNNNFSGNGNGNGNSPDEGFQDFEDAFPSIDTTNDHMAPGGTITGSSLLPGAPNSYSAPSYRASEDEPEVLKVWREKRDADIATRDKVSAERKAATVAQAQRDLDDFYDNYNDKKEKAIAQTRRQAEEFLSARDDTTAGGTSWERIGKLVDLSGKGAKGGSSGSGKERMRELLISLRKDENAPGASGV</sequence>
<evidence type="ECO:0000256" key="6">
    <source>
        <dbReference type="RuleBase" id="RU363137"/>
    </source>
</evidence>
<protein>
    <recommendedName>
        <fullName evidence="6">Clathrin light chain</fullName>
    </recommendedName>
</protein>
<dbReference type="AlphaFoldDB" id="A0A9P4NSZ9"/>
<feature type="region of interest" description="Disordered" evidence="8">
    <location>
        <begin position="1"/>
        <end position="25"/>
    </location>
</feature>
<gene>
    <name evidence="9" type="ORF">EJ08DRAFT_670285</name>
</gene>
<evidence type="ECO:0000313" key="9">
    <source>
        <dbReference type="EMBL" id="KAF2430754.1"/>
    </source>
</evidence>
<dbReference type="PANTHER" id="PTHR10639">
    <property type="entry name" value="CLATHRIN LIGHT CHAIN"/>
    <property type="match status" value="1"/>
</dbReference>
<dbReference type="GO" id="GO:0030132">
    <property type="term" value="C:clathrin coat of coated pit"/>
    <property type="evidence" value="ECO:0007669"/>
    <property type="project" value="InterPro"/>
</dbReference>
<evidence type="ECO:0000256" key="5">
    <source>
        <dbReference type="ARBA" id="ARBA00023329"/>
    </source>
</evidence>
<dbReference type="GO" id="GO:0030130">
    <property type="term" value="C:clathrin coat of trans-Golgi network vesicle"/>
    <property type="evidence" value="ECO:0007669"/>
    <property type="project" value="InterPro"/>
</dbReference>
<keyword evidence="4 6" id="KW-0168">Coated pit</keyword>
<evidence type="ECO:0000256" key="3">
    <source>
        <dbReference type="ARBA" id="ARBA00023136"/>
    </source>
</evidence>
<feature type="region of interest" description="Disordered" evidence="8">
    <location>
        <begin position="43"/>
        <end position="135"/>
    </location>
</feature>
<evidence type="ECO:0000256" key="1">
    <source>
        <dbReference type="ARBA" id="ARBA00004180"/>
    </source>
</evidence>
<dbReference type="Proteomes" id="UP000800235">
    <property type="component" value="Unassembled WGS sequence"/>
</dbReference>
<dbReference type="GO" id="GO:0005198">
    <property type="term" value="F:structural molecule activity"/>
    <property type="evidence" value="ECO:0007669"/>
    <property type="project" value="InterPro"/>
</dbReference>
<feature type="coiled-coil region" evidence="7">
    <location>
        <begin position="164"/>
        <end position="199"/>
    </location>
</feature>
<evidence type="ECO:0000256" key="2">
    <source>
        <dbReference type="ARBA" id="ARBA00005263"/>
    </source>
</evidence>
<comment type="subcellular location">
    <subcellularLocation>
        <location evidence="1 6">Cytoplasmic vesicle membrane</location>
        <topology evidence="1 6">Peripheral membrane protein</topology>
        <orientation evidence="1 6">Cytoplasmic side</orientation>
    </subcellularLocation>
    <subcellularLocation>
        <location evidence="6">Membrane</location>
        <location evidence="6">Coated pit</location>
        <topology evidence="6">Peripheral membrane protein</topology>
        <orientation evidence="6">Cytoplasmic side</orientation>
    </subcellularLocation>
    <text evidence="6">Cytoplasmic face of coated pits and vesicles.</text>
</comment>
<evidence type="ECO:0000313" key="10">
    <source>
        <dbReference type="Proteomes" id="UP000800235"/>
    </source>
</evidence>
<dbReference type="OrthoDB" id="5512at2759"/>
<dbReference type="Pfam" id="PF01086">
    <property type="entry name" value="Clathrin_lg_ch"/>
    <property type="match status" value="1"/>
</dbReference>
<feature type="region of interest" description="Disordered" evidence="8">
    <location>
        <begin position="219"/>
        <end position="255"/>
    </location>
</feature>
<dbReference type="InterPro" id="IPR000996">
    <property type="entry name" value="Clathrin_L-chain"/>
</dbReference>
<evidence type="ECO:0000256" key="8">
    <source>
        <dbReference type="SAM" id="MobiDB-lite"/>
    </source>
</evidence>
<comment type="function">
    <text evidence="6">Clathrin is the major protein of the polyhedral coat of coated pits and vesicles.</text>
</comment>
<proteinExistence type="inferred from homology"/>
<organism evidence="9 10">
    <name type="scientific">Tothia fuscella</name>
    <dbReference type="NCBI Taxonomy" id="1048955"/>
    <lineage>
        <taxon>Eukaryota</taxon>
        <taxon>Fungi</taxon>
        <taxon>Dikarya</taxon>
        <taxon>Ascomycota</taxon>
        <taxon>Pezizomycotina</taxon>
        <taxon>Dothideomycetes</taxon>
        <taxon>Pleosporomycetidae</taxon>
        <taxon>Venturiales</taxon>
        <taxon>Cylindrosympodiaceae</taxon>
        <taxon>Tothia</taxon>
    </lineage>
</organism>
<name>A0A9P4NSZ9_9PEZI</name>
<dbReference type="GO" id="GO:0032050">
    <property type="term" value="F:clathrin heavy chain binding"/>
    <property type="evidence" value="ECO:0007669"/>
    <property type="project" value="TreeGrafter"/>
</dbReference>
<accession>A0A9P4NSZ9</accession>
<comment type="similarity">
    <text evidence="2 6">Belongs to the clathrin light chain family.</text>
</comment>